<evidence type="ECO:0000313" key="7">
    <source>
        <dbReference type="Proteomes" id="UP001209878"/>
    </source>
</evidence>
<feature type="repeat" description="WD" evidence="3">
    <location>
        <begin position="182"/>
        <end position="223"/>
    </location>
</feature>
<feature type="compositionally biased region" description="Basic and acidic residues" evidence="4">
    <location>
        <begin position="1674"/>
        <end position="1685"/>
    </location>
</feature>
<reference evidence="6" key="1">
    <citation type="journal article" date="2023" name="Mol. Biol. Evol.">
        <title>Third-Generation Sequencing Reveals the Adaptive Role of the Epigenome in Three Deep-Sea Polychaetes.</title>
        <authorList>
            <person name="Perez M."/>
            <person name="Aroh O."/>
            <person name="Sun Y."/>
            <person name="Lan Y."/>
            <person name="Juniper S.K."/>
            <person name="Young C.R."/>
            <person name="Angers B."/>
            <person name="Qian P.Y."/>
        </authorList>
    </citation>
    <scope>NUCLEOTIDE SEQUENCE</scope>
    <source>
        <strain evidence="6">R07B-5</strain>
    </source>
</reference>
<gene>
    <name evidence="6" type="ORF">NP493_997g01044</name>
</gene>
<dbReference type="SUPFAM" id="SSF50978">
    <property type="entry name" value="WD40 repeat-like"/>
    <property type="match status" value="1"/>
</dbReference>
<dbReference type="FunFam" id="2.30.30.1040:FF:000003">
    <property type="entry name" value="Bromodomain and WD repeat domain containing 1"/>
    <property type="match status" value="1"/>
</dbReference>
<evidence type="ECO:0000256" key="4">
    <source>
        <dbReference type="SAM" id="MobiDB-lite"/>
    </source>
</evidence>
<dbReference type="GO" id="GO:0007010">
    <property type="term" value="P:cytoskeleton organization"/>
    <property type="evidence" value="ECO:0007669"/>
    <property type="project" value="TreeGrafter"/>
</dbReference>
<feature type="repeat" description="WD" evidence="3">
    <location>
        <begin position="364"/>
        <end position="395"/>
    </location>
</feature>
<feature type="compositionally biased region" description="Polar residues" evidence="4">
    <location>
        <begin position="1618"/>
        <end position="1630"/>
    </location>
</feature>
<dbReference type="PROSITE" id="PS00633">
    <property type="entry name" value="BROMODOMAIN_1"/>
    <property type="match status" value="1"/>
</dbReference>
<dbReference type="PANTHER" id="PTHR16266:SF17">
    <property type="entry name" value="BRWD3"/>
    <property type="match status" value="1"/>
</dbReference>
<dbReference type="Gene3D" id="1.20.920.10">
    <property type="entry name" value="Bromodomain-like"/>
    <property type="match status" value="2"/>
</dbReference>
<feature type="domain" description="Bromo" evidence="5">
    <location>
        <begin position="1162"/>
        <end position="1232"/>
    </location>
</feature>
<dbReference type="PROSITE" id="PS50014">
    <property type="entry name" value="BROMODOMAIN_2"/>
    <property type="match status" value="2"/>
</dbReference>
<dbReference type="SUPFAM" id="SSF47370">
    <property type="entry name" value="Bromodomain"/>
    <property type="match status" value="2"/>
</dbReference>
<dbReference type="SMART" id="SM00297">
    <property type="entry name" value="BROMO"/>
    <property type="match status" value="2"/>
</dbReference>
<evidence type="ECO:0000256" key="1">
    <source>
        <dbReference type="ARBA" id="ARBA00023117"/>
    </source>
</evidence>
<dbReference type="CDD" id="cd00200">
    <property type="entry name" value="WD40"/>
    <property type="match status" value="1"/>
</dbReference>
<dbReference type="PRINTS" id="PR00503">
    <property type="entry name" value="BROMODOMAIN"/>
</dbReference>
<dbReference type="InterPro" id="IPR036427">
    <property type="entry name" value="Bromodomain-like_sf"/>
</dbReference>
<accession>A0AAD9KIZ3</accession>
<feature type="compositionally biased region" description="Basic and acidic residues" evidence="4">
    <location>
        <begin position="910"/>
        <end position="923"/>
    </location>
</feature>
<feature type="region of interest" description="Disordered" evidence="4">
    <location>
        <begin position="759"/>
        <end position="834"/>
    </location>
</feature>
<feature type="compositionally biased region" description="Basic residues" evidence="4">
    <location>
        <begin position="1519"/>
        <end position="1536"/>
    </location>
</feature>
<dbReference type="PROSITE" id="PS50294">
    <property type="entry name" value="WD_REPEATS_REGION"/>
    <property type="match status" value="4"/>
</dbReference>
<proteinExistence type="predicted"/>
<dbReference type="GO" id="GO:0008360">
    <property type="term" value="P:regulation of cell shape"/>
    <property type="evidence" value="ECO:0007669"/>
    <property type="project" value="TreeGrafter"/>
</dbReference>
<sequence>MSHIPDNGESLPQLELELYFLIAKFLESGPCKNAANVLKQDLEASKLLPKRVDWEGHEHIRSFENLVKLNNHIAPDHLLQICRRIGPLLEKDNRSSVKGVITSLLGAGRQSILRTSNDTWSRWPRSTYSALRHGQPLLPPKTLSHQAYTTAALFAREQTGAARRDQTFPPCLHSKMSLLSRSLGHLSSVYCVMFDRTGEYIFTGADDNLVKIWSAITGRLLATLRGHASEITDISISYDNRLVAAGSCDKCVRVWCTATTTPIAVLQGHTGMITSLQFCPLEKGNTRYLMSTGADSCVCFWPWNYSTRKFESKPVKFVERSRAGARMLCSSFSPGGVFLSTGSSDQVVRTYCFTTHLPEKICELEAHVDAVDSIQYCNQGSRFVSGSKDGTARIWRYERQEWRALVLNMAHAQPDVAAAGTPQEKLYVTMVGWTQDDQYVVVAVSDLTLKVWNSHTGQLAHVLKGHSDEVYVLENNPVNADVFLSAGHDGNIILWDLTSGASTMRHFNAIPGQGHGAVFDCKWAPDGQSFAATDAHGFLMYFGFGSADRYKRLPEEQYFHTDYRPLIRDGSNYVLDEQTQQAPHLMPPPFLVDIDGNPHPPSYQRLVPGREHLTDQQLVPQIVVAPNGSREVMDEDIPQEATEEPTEAETENRDIIDHMIERMQQAQDARLAAERGDPPQPSGRANVAGMSSRGSRRSSESRRRSGIYVAEDMPGGSTYTPNNGSRQLVVRRLETSLWRQNERWRQHMVEDELKKFMVERKKKPLSPGSDGSNHTRMRGRGVGPHNPNAAQYEETGRNRLTTRALYDTEEEEEEEEEDDQILWNDDDDIDNNYVSESSEYSDWIADAGTTLQPPKRTSQRQPVKKKQSSSEEEEEEVSDDDDEKTAKSRKNKRPPSKKKKETRRQRNQRKVLDQQEEIHELPEAFRPPEWLTDTTPRKAPYVPQMGDEVMYFRQGHELYVQAVKARNVYTINLNRNQPWHKNPNLREQELVKIIGIKYEILPPRLVCLKLAFLDPESDKLTGGSFTIKYHDMADVIDFLVLRQNYDIAIQQNYKEGDRFRCIIDDAWWAGTIVTQSPFKREYPDSLFQCFQVQWDNGEVEFMSPWDLEPIDSNRMPGDIEGSMPVTPQELKCLMYSPKPSEWPSGGRDVACDRIACGMEQIMELSCAEPFLVPVDLNAFPFYAMVIEYPIDLSTIKARLENRYYRRVTSIQYDIRYLETNTRTFNEPRSQIVKYARLVTELILRFISDVHSTDPMSIYNELARDVDFAIVHSVGTDSVQEIDVDSRVGGSSMGQERGRRTRRSLSVDSWKEHCAQLLQTILESEDSDPFRSAVDVSDYPDYLDVIAEPMDLSVIEDKLQSDVYLSPVDFCKDVRLIFNNSKKYNTKKKSKISGMTLRLAAMFEEQIKDVFTRWKTAKKYANRSRTRRLSSEATIQSTATTQPNEPSTSGYERPLAVVRPHRSTRSRTVHSAASSVSQPRNSSLRNGVKRAHWQVTPVADDSASDEDSEEKEQSDFEVRRRIRPSPKKKSLVKKSSSRSRPAHENGRCKSYSTRSATGSIKRRRYNAQFSSDNSSSDNSDTEEDTRTPLPAKTNNHIDDATSDSGTASESGDTTDIEVSPTTMTRYNMRTPESSHRTVNDRHLAVQTFRTSGSRQSQDSSGRAVMTRNQGRRTVRYGEDSDHDADHNSVTSDNDDSIPGLSVSSRGRIRRLTARAQAAMLAD</sequence>
<dbReference type="InterPro" id="IPR052060">
    <property type="entry name" value="Bromo_WD_repeat"/>
</dbReference>
<keyword evidence="3" id="KW-0853">WD repeat</keyword>
<dbReference type="Pfam" id="PF00439">
    <property type="entry name" value="Bromodomain"/>
    <property type="match status" value="2"/>
</dbReference>
<feature type="compositionally biased region" description="Acidic residues" evidence="4">
    <location>
        <begin position="633"/>
        <end position="649"/>
    </location>
</feature>
<feature type="domain" description="Bromo" evidence="5">
    <location>
        <begin position="1321"/>
        <end position="1391"/>
    </location>
</feature>
<dbReference type="GO" id="GO:0006357">
    <property type="term" value="P:regulation of transcription by RNA polymerase II"/>
    <property type="evidence" value="ECO:0007669"/>
    <property type="project" value="TreeGrafter"/>
</dbReference>
<dbReference type="InterPro" id="IPR001680">
    <property type="entry name" value="WD40_rpt"/>
</dbReference>
<feature type="compositionally biased region" description="Basic and acidic residues" evidence="4">
    <location>
        <begin position="1631"/>
        <end position="1642"/>
    </location>
</feature>
<evidence type="ECO:0000259" key="5">
    <source>
        <dbReference type="PROSITE" id="PS50014"/>
    </source>
</evidence>
<feature type="compositionally biased region" description="Basic residues" evidence="4">
    <location>
        <begin position="1458"/>
        <end position="1467"/>
    </location>
</feature>
<keyword evidence="7" id="KW-1185">Reference proteome</keyword>
<feature type="region of interest" description="Disordered" evidence="4">
    <location>
        <begin position="629"/>
        <end position="650"/>
    </location>
</feature>
<dbReference type="InterPro" id="IPR015943">
    <property type="entry name" value="WD40/YVTN_repeat-like_dom_sf"/>
</dbReference>
<dbReference type="Pfam" id="PF00400">
    <property type="entry name" value="WD40"/>
    <property type="match status" value="5"/>
</dbReference>
<dbReference type="Gene3D" id="2.30.30.1040">
    <property type="match status" value="1"/>
</dbReference>
<dbReference type="InterPro" id="IPR036322">
    <property type="entry name" value="WD40_repeat_dom_sf"/>
</dbReference>
<dbReference type="CDD" id="cd05529">
    <property type="entry name" value="Bromo_WDR9_I_like"/>
    <property type="match status" value="1"/>
</dbReference>
<dbReference type="Gene3D" id="2.130.10.10">
    <property type="entry name" value="YVTN repeat-like/Quinoprotein amine dehydrogenase"/>
    <property type="match status" value="3"/>
</dbReference>
<feature type="compositionally biased region" description="Polar residues" evidence="4">
    <location>
        <begin position="849"/>
        <end position="861"/>
    </location>
</feature>
<dbReference type="InterPro" id="IPR018359">
    <property type="entry name" value="Bromodomain_CS"/>
</dbReference>
<feature type="compositionally biased region" description="Polar residues" evidence="4">
    <location>
        <begin position="1601"/>
        <end position="1612"/>
    </location>
</feature>
<dbReference type="GO" id="GO:0005634">
    <property type="term" value="C:nucleus"/>
    <property type="evidence" value="ECO:0007669"/>
    <property type="project" value="TreeGrafter"/>
</dbReference>
<feature type="compositionally biased region" description="Acidic residues" evidence="4">
    <location>
        <begin position="870"/>
        <end position="883"/>
    </location>
</feature>
<comment type="caution">
    <text evidence="6">The sequence shown here is derived from an EMBL/GenBank/DDBJ whole genome shotgun (WGS) entry which is preliminary data.</text>
</comment>
<feature type="compositionally biased region" description="Polar residues" evidence="4">
    <location>
        <begin position="1430"/>
        <end position="1449"/>
    </location>
</feature>
<feature type="compositionally biased region" description="Polar residues" evidence="4">
    <location>
        <begin position="1468"/>
        <end position="1484"/>
    </location>
</feature>
<dbReference type="PANTHER" id="PTHR16266">
    <property type="entry name" value="WD REPEAT DOMAIN 9"/>
    <property type="match status" value="1"/>
</dbReference>
<dbReference type="FunFam" id="1.20.920.10:FF:000066">
    <property type="entry name" value="Transcription initiation factor TFIID subunit 1"/>
    <property type="match status" value="1"/>
</dbReference>
<feature type="compositionally biased region" description="Basic residues" evidence="4">
    <location>
        <begin position="887"/>
        <end position="909"/>
    </location>
</feature>
<feature type="compositionally biased region" description="Acidic residues" evidence="4">
    <location>
        <begin position="807"/>
        <end position="830"/>
    </location>
</feature>
<evidence type="ECO:0000313" key="6">
    <source>
        <dbReference type="EMBL" id="KAK2172056.1"/>
    </source>
</evidence>
<dbReference type="InterPro" id="IPR057451">
    <property type="entry name" value="BRWD/PHIP_AD"/>
</dbReference>
<dbReference type="Pfam" id="PF25437">
    <property type="entry name" value="BRWD1_N"/>
    <property type="match status" value="1"/>
</dbReference>
<feature type="repeat" description="WD" evidence="3">
    <location>
        <begin position="428"/>
        <end position="462"/>
    </location>
</feature>
<feature type="region of interest" description="Disordered" evidence="4">
    <location>
        <begin position="665"/>
        <end position="725"/>
    </location>
</feature>
<dbReference type="InterPro" id="IPR001487">
    <property type="entry name" value="Bromodomain"/>
</dbReference>
<protein>
    <recommendedName>
        <fullName evidence="5">Bromo domain-containing protein</fullName>
    </recommendedName>
</protein>
<dbReference type="Proteomes" id="UP001209878">
    <property type="component" value="Unassembled WGS sequence"/>
</dbReference>
<dbReference type="SMART" id="SM00320">
    <property type="entry name" value="WD40"/>
    <property type="match status" value="8"/>
</dbReference>
<name>A0AAD9KIZ3_RIDPI</name>
<organism evidence="6 7">
    <name type="scientific">Ridgeia piscesae</name>
    <name type="common">Tubeworm</name>
    <dbReference type="NCBI Taxonomy" id="27915"/>
    <lineage>
        <taxon>Eukaryota</taxon>
        <taxon>Metazoa</taxon>
        <taxon>Spiralia</taxon>
        <taxon>Lophotrochozoa</taxon>
        <taxon>Annelida</taxon>
        <taxon>Polychaeta</taxon>
        <taxon>Sedentaria</taxon>
        <taxon>Canalipalpata</taxon>
        <taxon>Sabellida</taxon>
        <taxon>Siboglinidae</taxon>
        <taxon>Ridgeia</taxon>
    </lineage>
</organism>
<feature type="region of interest" description="Disordered" evidence="4">
    <location>
        <begin position="848"/>
        <end position="936"/>
    </location>
</feature>
<feature type="repeat" description="WD" evidence="3">
    <location>
        <begin position="463"/>
        <end position="505"/>
    </location>
</feature>
<evidence type="ECO:0000256" key="3">
    <source>
        <dbReference type="PROSITE-ProRule" id="PRU00221"/>
    </source>
</evidence>
<feature type="repeat" description="WD" evidence="3">
    <location>
        <begin position="224"/>
        <end position="255"/>
    </location>
</feature>
<feature type="region of interest" description="Disordered" evidence="4">
    <location>
        <begin position="1424"/>
        <end position="1708"/>
    </location>
</feature>
<keyword evidence="1 2" id="KW-0103">Bromodomain</keyword>
<dbReference type="FunFam" id="1.20.920.10:FF:000044">
    <property type="entry name" value="Bromodomain and WD repeat domain-containing 1"/>
    <property type="match status" value="1"/>
</dbReference>
<dbReference type="Pfam" id="PF25313">
    <property type="entry name" value="BRWD_AD"/>
    <property type="match status" value="1"/>
</dbReference>
<evidence type="ECO:0000256" key="2">
    <source>
        <dbReference type="PROSITE-ProRule" id="PRU00035"/>
    </source>
</evidence>
<dbReference type="PROSITE" id="PS50082">
    <property type="entry name" value="WD_REPEATS_2"/>
    <property type="match status" value="5"/>
</dbReference>
<dbReference type="EMBL" id="JAODUO010000996">
    <property type="protein sequence ID" value="KAK2172056.1"/>
    <property type="molecule type" value="Genomic_DNA"/>
</dbReference>
<feature type="compositionally biased region" description="Low complexity" evidence="4">
    <location>
        <begin position="1650"/>
        <end position="1661"/>
    </location>
</feature>
<dbReference type="InterPro" id="IPR057452">
    <property type="entry name" value="BRWD/PHIP_N"/>
</dbReference>